<gene>
    <name evidence="8" type="ordered locus">Nham_3053</name>
</gene>
<dbReference type="EMBL" id="CP000319">
    <property type="protein sequence ID" value="ABE63799.1"/>
    <property type="molecule type" value="Genomic_DNA"/>
</dbReference>
<dbReference type="PANTHER" id="PTHR10491">
    <property type="entry name" value="DTDP-4-DEHYDRORHAMNOSE REDUCTASE"/>
    <property type="match status" value="1"/>
</dbReference>
<dbReference type="Pfam" id="PF04321">
    <property type="entry name" value="RmlD_sub_bind"/>
    <property type="match status" value="1"/>
</dbReference>
<dbReference type="InterPro" id="IPR036291">
    <property type="entry name" value="NAD(P)-bd_dom_sf"/>
</dbReference>
<dbReference type="InterPro" id="IPR029903">
    <property type="entry name" value="RmlD-like-bd"/>
</dbReference>
<name>Q1QIZ8_NITHX</name>
<keyword evidence="6 8" id="KW-0560">Oxidoreductase</keyword>
<evidence type="ECO:0000313" key="9">
    <source>
        <dbReference type="Proteomes" id="UP000001953"/>
    </source>
</evidence>
<dbReference type="GO" id="GO:0008831">
    <property type="term" value="F:dTDP-4-dehydrorhamnose reductase activity"/>
    <property type="evidence" value="ECO:0007669"/>
    <property type="project" value="UniProtKB-EC"/>
</dbReference>
<dbReference type="EC" id="1.1.1.133" evidence="3 6"/>
<evidence type="ECO:0000256" key="3">
    <source>
        <dbReference type="ARBA" id="ARBA00012929"/>
    </source>
</evidence>
<dbReference type="PANTHER" id="PTHR10491:SF4">
    <property type="entry name" value="METHIONINE ADENOSYLTRANSFERASE 2 SUBUNIT BETA"/>
    <property type="match status" value="1"/>
</dbReference>
<dbReference type="Proteomes" id="UP000001953">
    <property type="component" value="Chromosome"/>
</dbReference>
<evidence type="ECO:0000256" key="6">
    <source>
        <dbReference type="RuleBase" id="RU364082"/>
    </source>
</evidence>
<comment type="function">
    <text evidence="6">Catalyzes the reduction of dTDP-6-deoxy-L-lyxo-4-hexulose to yield dTDP-L-rhamnose.</text>
</comment>
<comment type="cofactor">
    <cofactor evidence="6">
        <name>Mg(2+)</name>
        <dbReference type="ChEBI" id="CHEBI:18420"/>
    </cofactor>
    <text evidence="6">Binds 1 Mg(2+) ion per monomer.</text>
</comment>
<accession>Q1QIZ8</accession>
<evidence type="ECO:0000256" key="5">
    <source>
        <dbReference type="ARBA" id="ARBA00048200"/>
    </source>
</evidence>
<dbReference type="KEGG" id="nha:Nham_3053"/>
<comment type="pathway">
    <text evidence="1 6">Carbohydrate biosynthesis; dTDP-L-rhamnose biosynthesis.</text>
</comment>
<dbReference type="CDD" id="cd05254">
    <property type="entry name" value="dTDP_HR_like_SDR_e"/>
    <property type="match status" value="1"/>
</dbReference>
<protein>
    <recommendedName>
        <fullName evidence="4 6">dTDP-4-dehydrorhamnose reductase</fullName>
        <ecNumber evidence="3 6">1.1.1.133</ecNumber>
    </recommendedName>
</protein>
<dbReference type="SUPFAM" id="SSF51735">
    <property type="entry name" value="NAD(P)-binding Rossmann-fold domains"/>
    <property type="match status" value="1"/>
</dbReference>
<comment type="similarity">
    <text evidence="2 6">Belongs to the dTDP-4-dehydrorhamnose reductase family.</text>
</comment>
<keyword evidence="6" id="KW-0521">NADP</keyword>
<dbReference type="InterPro" id="IPR005913">
    <property type="entry name" value="dTDP_dehydrorham_reduct"/>
</dbReference>
<proteinExistence type="inferred from homology"/>
<reference evidence="8 9" key="1">
    <citation type="submission" date="2006-03" db="EMBL/GenBank/DDBJ databases">
        <title>Complete sequence of chromosome of Nitrobacter hamburgensis X14.</title>
        <authorList>
            <consortium name="US DOE Joint Genome Institute"/>
            <person name="Copeland A."/>
            <person name="Lucas S."/>
            <person name="Lapidus A."/>
            <person name="Barry K."/>
            <person name="Detter J.C."/>
            <person name="Glavina del Rio T."/>
            <person name="Hammon N."/>
            <person name="Israni S."/>
            <person name="Dalin E."/>
            <person name="Tice H."/>
            <person name="Pitluck S."/>
            <person name="Chain P."/>
            <person name="Malfatti S."/>
            <person name="Shin M."/>
            <person name="Vergez L."/>
            <person name="Schmutz J."/>
            <person name="Larimer F."/>
            <person name="Land M."/>
            <person name="Hauser L."/>
            <person name="Kyrpides N."/>
            <person name="Ivanova N."/>
            <person name="Ward B."/>
            <person name="Arp D."/>
            <person name="Klotz M."/>
            <person name="Stein L."/>
            <person name="O'Mullan G."/>
            <person name="Starkenburg S."/>
            <person name="Sayavedra L."/>
            <person name="Poret-Peterson A.T."/>
            <person name="Gentry M.E."/>
            <person name="Bruce D."/>
            <person name="Richardson P."/>
        </authorList>
    </citation>
    <scope>NUCLEOTIDE SEQUENCE [LARGE SCALE GENOMIC DNA]</scope>
    <source>
        <strain evidence="9">DSM 10229 / NCIMB 13809 / X14</strain>
    </source>
</reference>
<feature type="domain" description="RmlD-like substrate binding" evidence="7">
    <location>
        <begin position="12"/>
        <end position="296"/>
    </location>
</feature>
<sequence>MREFEARLRGPVLVVGKSGQLARCLQEAAIRRNLALVSVGRPELDLERGDDLAETVTAMSPAAIINAAAYTAVDRAEAEPKRAYRVNRDAAGRMAAVAREQGIPFIHVSTDYVFDGRKHSPYREDDQTGPLNVYGRSKLEGEAAVLKVDPGAIVLRTAWVYSPYGQNFVRTILRLSATQPAVLVVSDQYGSPTSALDLAEAILTIVHQARADHGSVGGIYHLTAQGDVSWHDFATAIFEQLARRGLPVPDLQAIITDDYPTPARRPANSRLDCSKAAQVFGVRLPHWHSSLEECLACLLAPADVPAC</sequence>
<dbReference type="AlphaFoldDB" id="Q1QIZ8"/>
<evidence type="ECO:0000256" key="2">
    <source>
        <dbReference type="ARBA" id="ARBA00010944"/>
    </source>
</evidence>
<evidence type="ECO:0000256" key="1">
    <source>
        <dbReference type="ARBA" id="ARBA00004781"/>
    </source>
</evidence>
<evidence type="ECO:0000313" key="8">
    <source>
        <dbReference type="EMBL" id="ABE63799.1"/>
    </source>
</evidence>
<evidence type="ECO:0000259" key="7">
    <source>
        <dbReference type="Pfam" id="PF04321"/>
    </source>
</evidence>
<dbReference type="Gene3D" id="3.40.50.720">
    <property type="entry name" value="NAD(P)-binding Rossmann-like Domain"/>
    <property type="match status" value="1"/>
</dbReference>
<comment type="catalytic activity">
    <reaction evidence="5 6">
        <text>dTDP-beta-L-rhamnose + NADP(+) = dTDP-4-dehydro-beta-L-rhamnose + NADPH + H(+)</text>
        <dbReference type="Rhea" id="RHEA:21796"/>
        <dbReference type="ChEBI" id="CHEBI:15378"/>
        <dbReference type="ChEBI" id="CHEBI:57510"/>
        <dbReference type="ChEBI" id="CHEBI:57783"/>
        <dbReference type="ChEBI" id="CHEBI:58349"/>
        <dbReference type="ChEBI" id="CHEBI:62830"/>
        <dbReference type="EC" id="1.1.1.133"/>
    </reaction>
</comment>
<dbReference type="eggNOG" id="COG1091">
    <property type="taxonomic scope" value="Bacteria"/>
</dbReference>
<dbReference type="Gene3D" id="3.90.25.10">
    <property type="entry name" value="UDP-galactose 4-epimerase, domain 1"/>
    <property type="match status" value="1"/>
</dbReference>
<keyword evidence="9" id="KW-1185">Reference proteome</keyword>
<dbReference type="GO" id="GO:0019305">
    <property type="term" value="P:dTDP-rhamnose biosynthetic process"/>
    <property type="evidence" value="ECO:0007669"/>
    <property type="project" value="UniProtKB-UniPathway"/>
</dbReference>
<dbReference type="STRING" id="323097.Nham_3053"/>
<evidence type="ECO:0000256" key="4">
    <source>
        <dbReference type="ARBA" id="ARBA00017099"/>
    </source>
</evidence>
<dbReference type="UniPathway" id="UPA00124"/>
<dbReference type="NCBIfam" id="TIGR01214">
    <property type="entry name" value="rmlD"/>
    <property type="match status" value="1"/>
</dbReference>
<dbReference type="HOGENOM" id="CLU_045518_1_0_5"/>
<organism evidence="8 9">
    <name type="scientific">Nitrobacter hamburgensis (strain DSM 10229 / NCIMB 13809 / X14)</name>
    <dbReference type="NCBI Taxonomy" id="323097"/>
    <lineage>
        <taxon>Bacteria</taxon>
        <taxon>Pseudomonadati</taxon>
        <taxon>Pseudomonadota</taxon>
        <taxon>Alphaproteobacteria</taxon>
        <taxon>Hyphomicrobiales</taxon>
        <taxon>Nitrobacteraceae</taxon>
        <taxon>Nitrobacter</taxon>
    </lineage>
</organism>